<dbReference type="PANTHER" id="PTHR45784:SF3">
    <property type="entry name" value="C-TYPE LECTIN DOMAIN FAMILY 4 MEMBER K-LIKE-RELATED"/>
    <property type="match status" value="1"/>
</dbReference>
<dbReference type="PANTHER" id="PTHR45784">
    <property type="entry name" value="C-TYPE LECTIN DOMAIN FAMILY 20 MEMBER A-RELATED"/>
    <property type="match status" value="1"/>
</dbReference>
<reference evidence="3" key="2">
    <citation type="submission" date="2025-08" db="UniProtKB">
        <authorList>
            <consortium name="Ensembl"/>
        </authorList>
    </citation>
    <scope>IDENTIFICATION</scope>
    <source>
        <strain evidence="3">Hd-rR</strain>
    </source>
</reference>
<evidence type="ECO:0000256" key="1">
    <source>
        <dbReference type="ARBA" id="ARBA00023157"/>
    </source>
</evidence>
<dbReference type="InParanoid" id="A0A3B3HVR3"/>
<dbReference type="Pfam" id="PF00059">
    <property type="entry name" value="Lectin_C"/>
    <property type="match status" value="1"/>
</dbReference>
<evidence type="ECO:0000259" key="2">
    <source>
        <dbReference type="PROSITE" id="PS50041"/>
    </source>
</evidence>
<keyword evidence="4" id="KW-1185">Reference proteome</keyword>
<dbReference type="PROSITE" id="PS50041">
    <property type="entry name" value="C_TYPE_LECTIN_2"/>
    <property type="match status" value="1"/>
</dbReference>
<dbReference type="Gene3D" id="3.10.100.10">
    <property type="entry name" value="Mannose-Binding Protein A, subunit A"/>
    <property type="match status" value="1"/>
</dbReference>
<keyword evidence="1" id="KW-1015">Disulfide bond</keyword>
<accession>A0A3B3HVR3</accession>
<sequence>RLETFWASMASYCGKNSLNWTDAQSFCRDRHTDLISGPEQMKKLDGGKTKELIQKSEGGFVFIGLFRDAWQWSDGSSFSFRFWNLQYDDEKNDSSCAMMNEGGRWSSENCSEEHPFICYDGKRSLKFIHLCRGRENTSV</sequence>
<dbReference type="InterPro" id="IPR016186">
    <property type="entry name" value="C-type_lectin-like/link_sf"/>
</dbReference>
<dbReference type="InterPro" id="IPR001304">
    <property type="entry name" value="C-type_lectin-like"/>
</dbReference>
<dbReference type="Bgee" id="ENSORLG00000029004">
    <property type="expression patterns" value="Expressed in muscle tissue"/>
</dbReference>
<dbReference type="SMART" id="SM00034">
    <property type="entry name" value="CLECT"/>
    <property type="match status" value="1"/>
</dbReference>
<reference evidence="3" key="3">
    <citation type="submission" date="2025-09" db="UniProtKB">
        <authorList>
            <consortium name="Ensembl"/>
        </authorList>
    </citation>
    <scope>IDENTIFICATION</scope>
    <source>
        <strain evidence="3">Hd-rR</strain>
    </source>
</reference>
<reference evidence="3 4" key="1">
    <citation type="journal article" date="2007" name="Nature">
        <title>The medaka draft genome and insights into vertebrate genome evolution.</title>
        <authorList>
            <person name="Kasahara M."/>
            <person name="Naruse K."/>
            <person name="Sasaki S."/>
            <person name="Nakatani Y."/>
            <person name="Qu W."/>
            <person name="Ahsan B."/>
            <person name="Yamada T."/>
            <person name="Nagayasu Y."/>
            <person name="Doi K."/>
            <person name="Kasai Y."/>
            <person name="Jindo T."/>
            <person name="Kobayashi D."/>
            <person name="Shimada A."/>
            <person name="Toyoda A."/>
            <person name="Kuroki Y."/>
            <person name="Fujiyama A."/>
            <person name="Sasaki T."/>
            <person name="Shimizu A."/>
            <person name="Asakawa S."/>
            <person name="Shimizu N."/>
            <person name="Hashimoto S."/>
            <person name="Yang J."/>
            <person name="Lee Y."/>
            <person name="Matsushima K."/>
            <person name="Sugano S."/>
            <person name="Sakaizumi M."/>
            <person name="Narita T."/>
            <person name="Ohishi K."/>
            <person name="Haga S."/>
            <person name="Ohta F."/>
            <person name="Nomoto H."/>
            <person name="Nogata K."/>
            <person name="Morishita T."/>
            <person name="Endo T."/>
            <person name="Shin-I T."/>
            <person name="Takeda H."/>
            <person name="Morishita S."/>
            <person name="Kohara Y."/>
        </authorList>
    </citation>
    <scope>NUCLEOTIDE SEQUENCE [LARGE SCALE GENOMIC DNA]</scope>
    <source>
        <strain evidence="3 4">Hd-rR</strain>
    </source>
</reference>
<evidence type="ECO:0000313" key="4">
    <source>
        <dbReference type="Proteomes" id="UP000001038"/>
    </source>
</evidence>
<dbReference type="Ensembl" id="ENSORLT00000030951.1">
    <property type="protein sequence ID" value="ENSORLP00000035919.1"/>
    <property type="gene ID" value="ENSORLG00000029004.1"/>
</dbReference>
<dbReference type="InterPro" id="IPR018378">
    <property type="entry name" value="C-type_lectin_CS"/>
</dbReference>
<dbReference type="SUPFAM" id="SSF56436">
    <property type="entry name" value="C-type lectin-like"/>
    <property type="match status" value="1"/>
</dbReference>
<feature type="domain" description="C-type lectin" evidence="2">
    <location>
        <begin position="9"/>
        <end position="119"/>
    </location>
</feature>
<proteinExistence type="predicted"/>
<evidence type="ECO:0000313" key="3">
    <source>
        <dbReference type="Ensembl" id="ENSORLP00000035919.1"/>
    </source>
</evidence>
<organism evidence="3 4">
    <name type="scientific">Oryzias latipes</name>
    <name type="common">Japanese rice fish</name>
    <name type="synonym">Japanese killifish</name>
    <dbReference type="NCBI Taxonomy" id="8090"/>
    <lineage>
        <taxon>Eukaryota</taxon>
        <taxon>Metazoa</taxon>
        <taxon>Chordata</taxon>
        <taxon>Craniata</taxon>
        <taxon>Vertebrata</taxon>
        <taxon>Euteleostomi</taxon>
        <taxon>Actinopterygii</taxon>
        <taxon>Neopterygii</taxon>
        <taxon>Teleostei</taxon>
        <taxon>Neoteleostei</taxon>
        <taxon>Acanthomorphata</taxon>
        <taxon>Ovalentaria</taxon>
        <taxon>Atherinomorphae</taxon>
        <taxon>Beloniformes</taxon>
        <taxon>Adrianichthyidae</taxon>
        <taxon>Oryziinae</taxon>
        <taxon>Oryzias</taxon>
    </lineage>
</organism>
<dbReference type="InterPro" id="IPR016187">
    <property type="entry name" value="CTDL_fold"/>
</dbReference>
<dbReference type="GeneTree" id="ENSGT00940000174523"/>
<dbReference type="PROSITE" id="PS00615">
    <property type="entry name" value="C_TYPE_LECTIN_1"/>
    <property type="match status" value="1"/>
</dbReference>
<dbReference type="AlphaFoldDB" id="A0A3B3HVR3"/>
<name>A0A3B3HVR3_ORYLA</name>
<dbReference type="Proteomes" id="UP000001038">
    <property type="component" value="Chromosome 24"/>
</dbReference>
<protein>
    <recommendedName>
        <fullName evidence="2">C-type lectin domain-containing protein</fullName>
    </recommendedName>
</protein>